<name>A0A3S1BJK9_ELYCH</name>
<dbReference type="GO" id="GO:0051959">
    <property type="term" value="F:dynein light intermediate chain binding"/>
    <property type="evidence" value="ECO:0007669"/>
    <property type="project" value="InterPro"/>
</dbReference>
<evidence type="ECO:0000313" key="4">
    <source>
        <dbReference type="Proteomes" id="UP000271974"/>
    </source>
</evidence>
<sequence length="222" mass="25420">MNNLMDDLKYLYRVAGKDGQGVSFIFTDNEIKDESYLEYINNVLSSGEISNLFARDEIDEITGELVPVMKKEFPKRPPTQEILYDYFMSRARANLHIVLCFSPVGNKFRGRSLKFPGLISGCTMDWFSKWPREALVAVSQSFLGAFSMEATPEVKGNLIELMGSVHDGVALICIEYFDRCVICIEYFDRFRRQANVTPKSYLSFLEGYKSLYDSKVSILLML</sequence>
<dbReference type="Gene3D" id="3.40.50.300">
    <property type="entry name" value="P-loop containing nucleotide triphosphate hydrolases"/>
    <property type="match status" value="1"/>
</dbReference>
<dbReference type="EMBL" id="RQTK01000288">
    <property type="protein sequence ID" value="RUS82385.1"/>
    <property type="molecule type" value="Genomic_DNA"/>
</dbReference>
<dbReference type="AlphaFoldDB" id="A0A3S1BJK9"/>
<dbReference type="SUPFAM" id="SSF52540">
    <property type="entry name" value="P-loop containing nucleoside triphosphate hydrolases"/>
    <property type="match status" value="1"/>
</dbReference>
<comment type="similarity">
    <text evidence="1">Belongs to the dynein heavy chain family.</text>
</comment>
<evidence type="ECO:0000259" key="2">
    <source>
        <dbReference type="Pfam" id="PF12780"/>
    </source>
</evidence>
<comment type="caution">
    <text evidence="3">The sequence shown here is derived from an EMBL/GenBank/DDBJ whole genome shotgun (WGS) entry which is preliminary data.</text>
</comment>
<dbReference type="Pfam" id="PF12780">
    <property type="entry name" value="AAA_8"/>
    <property type="match status" value="1"/>
</dbReference>
<feature type="non-terminal residue" evidence="3">
    <location>
        <position position="222"/>
    </location>
</feature>
<dbReference type="GO" id="GO:0030286">
    <property type="term" value="C:dynein complex"/>
    <property type="evidence" value="ECO:0007669"/>
    <property type="project" value="InterPro"/>
</dbReference>
<organism evidence="3 4">
    <name type="scientific">Elysia chlorotica</name>
    <name type="common">Eastern emerald elysia</name>
    <name type="synonym">Sea slug</name>
    <dbReference type="NCBI Taxonomy" id="188477"/>
    <lineage>
        <taxon>Eukaryota</taxon>
        <taxon>Metazoa</taxon>
        <taxon>Spiralia</taxon>
        <taxon>Lophotrochozoa</taxon>
        <taxon>Mollusca</taxon>
        <taxon>Gastropoda</taxon>
        <taxon>Heterobranchia</taxon>
        <taxon>Euthyneura</taxon>
        <taxon>Panpulmonata</taxon>
        <taxon>Sacoglossa</taxon>
        <taxon>Placobranchoidea</taxon>
        <taxon>Plakobranchidae</taxon>
        <taxon>Elysia</taxon>
    </lineage>
</organism>
<accession>A0A3S1BJK9</accession>
<keyword evidence="4" id="KW-1185">Reference proteome</keyword>
<reference evidence="3 4" key="1">
    <citation type="submission" date="2019-01" db="EMBL/GenBank/DDBJ databases">
        <title>A draft genome assembly of the solar-powered sea slug Elysia chlorotica.</title>
        <authorList>
            <person name="Cai H."/>
            <person name="Li Q."/>
            <person name="Fang X."/>
            <person name="Li J."/>
            <person name="Curtis N.E."/>
            <person name="Altenburger A."/>
            <person name="Shibata T."/>
            <person name="Feng M."/>
            <person name="Maeda T."/>
            <person name="Schwartz J.A."/>
            <person name="Shigenobu S."/>
            <person name="Lundholm N."/>
            <person name="Nishiyama T."/>
            <person name="Yang H."/>
            <person name="Hasebe M."/>
            <person name="Li S."/>
            <person name="Pierce S.K."/>
            <person name="Wang J."/>
        </authorList>
    </citation>
    <scope>NUCLEOTIDE SEQUENCE [LARGE SCALE GENOMIC DNA]</scope>
    <source>
        <strain evidence="3">EC2010</strain>
        <tissue evidence="3">Whole organism of an adult</tissue>
    </source>
</reference>
<dbReference type="FunFam" id="3.40.50.300:FF:005616">
    <property type="entry name" value="Dynein, axonemal, heavy chain 11"/>
    <property type="match status" value="1"/>
</dbReference>
<dbReference type="PANTHER" id="PTHR46961:SF19">
    <property type="entry name" value="DYNEIN HEAVY CHAIN 5, AXONEMAL"/>
    <property type="match status" value="1"/>
</dbReference>
<dbReference type="InterPro" id="IPR026983">
    <property type="entry name" value="DHC"/>
</dbReference>
<dbReference type="InterPro" id="IPR027417">
    <property type="entry name" value="P-loop_NTPase"/>
</dbReference>
<dbReference type="GO" id="GO:0045505">
    <property type="term" value="F:dynein intermediate chain binding"/>
    <property type="evidence" value="ECO:0007669"/>
    <property type="project" value="InterPro"/>
</dbReference>
<dbReference type="PANTHER" id="PTHR46961">
    <property type="entry name" value="DYNEIN HEAVY CHAIN 1, AXONEMAL-LIKE PROTEIN"/>
    <property type="match status" value="1"/>
</dbReference>
<dbReference type="Proteomes" id="UP000271974">
    <property type="component" value="Unassembled WGS sequence"/>
</dbReference>
<feature type="domain" description="Dynein heavy chain AAA module D4" evidence="2">
    <location>
        <begin position="2"/>
        <end position="211"/>
    </location>
</feature>
<proteinExistence type="inferred from homology"/>
<evidence type="ECO:0000313" key="3">
    <source>
        <dbReference type="EMBL" id="RUS82385.1"/>
    </source>
</evidence>
<evidence type="ECO:0000256" key="1">
    <source>
        <dbReference type="ARBA" id="ARBA00008887"/>
    </source>
</evidence>
<protein>
    <recommendedName>
        <fullName evidence="2">Dynein heavy chain AAA module D4 domain-containing protein</fullName>
    </recommendedName>
</protein>
<dbReference type="OrthoDB" id="286107at2759"/>
<dbReference type="STRING" id="188477.A0A3S1BJK9"/>
<dbReference type="Gene3D" id="1.20.920.20">
    <property type="match status" value="1"/>
</dbReference>
<dbReference type="GO" id="GO:0007018">
    <property type="term" value="P:microtubule-based movement"/>
    <property type="evidence" value="ECO:0007669"/>
    <property type="project" value="InterPro"/>
</dbReference>
<dbReference type="InterPro" id="IPR024317">
    <property type="entry name" value="Dynein_heavy_chain_D4_dom"/>
</dbReference>
<gene>
    <name evidence="3" type="ORF">EGW08_009837</name>
</gene>